<proteinExistence type="predicted"/>
<sequence>MLATANDTTTNSAQRGVIAKMYKQAKNRKAPCVRQYNKARVLNVNRFVFYFTFLTHHITLSSTLISKSVCAHPVTNQQQQQQLNILSHISAGDLPTWRQRQRRHQHRSRNLLKPNL</sequence>
<organism evidence="1 2">
    <name type="scientific">Ceratitis capitata</name>
    <name type="common">Mediterranean fruit fly</name>
    <name type="synonym">Tephritis capitata</name>
    <dbReference type="NCBI Taxonomy" id="7213"/>
    <lineage>
        <taxon>Eukaryota</taxon>
        <taxon>Metazoa</taxon>
        <taxon>Ecdysozoa</taxon>
        <taxon>Arthropoda</taxon>
        <taxon>Hexapoda</taxon>
        <taxon>Insecta</taxon>
        <taxon>Pterygota</taxon>
        <taxon>Neoptera</taxon>
        <taxon>Endopterygota</taxon>
        <taxon>Diptera</taxon>
        <taxon>Brachycera</taxon>
        <taxon>Muscomorpha</taxon>
        <taxon>Tephritoidea</taxon>
        <taxon>Tephritidae</taxon>
        <taxon>Ceratitis</taxon>
        <taxon>Ceratitis</taxon>
    </lineage>
</organism>
<dbReference type="AlphaFoldDB" id="A0A811V7V8"/>
<dbReference type="EMBL" id="CAJHJT010000034">
    <property type="protein sequence ID" value="CAD7005693.1"/>
    <property type="molecule type" value="Genomic_DNA"/>
</dbReference>
<name>A0A811V7V8_CERCA</name>
<protein>
    <submittedName>
        <fullName evidence="1">(Mediterranean fruit fly) hypothetical protein</fullName>
    </submittedName>
</protein>
<evidence type="ECO:0000313" key="2">
    <source>
        <dbReference type="Proteomes" id="UP000606786"/>
    </source>
</evidence>
<comment type="caution">
    <text evidence="1">The sequence shown here is derived from an EMBL/GenBank/DDBJ whole genome shotgun (WGS) entry which is preliminary data.</text>
</comment>
<keyword evidence="2" id="KW-1185">Reference proteome</keyword>
<dbReference type="Proteomes" id="UP000606786">
    <property type="component" value="Unassembled WGS sequence"/>
</dbReference>
<reference evidence="1" key="1">
    <citation type="submission" date="2020-11" db="EMBL/GenBank/DDBJ databases">
        <authorList>
            <person name="Whitehead M."/>
        </authorList>
    </citation>
    <scope>NUCLEOTIDE SEQUENCE</scope>
    <source>
        <strain evidence="1">EGII</strain>
    </source>
</reference>
<accession>A0A811V7V8</accession>
<gene>
    <name evidence="1" type="ORF">CCAP1982_LOCUS14045</name>
</gene>
<evidence type="ECO:0000313" key="1">
    <source>
        <dbReference type="EMBL" id="CAD7005693.1"/>
    </source>
</evidence>